<dbReference type="InterPro" id="IPR003829">
    <property type="entry name" value="Pirin_N_dom"/>
</dbReference>
<comment type="similarity">
    <text evidence="1 2">Belongs to the pirin family.</text>
</comment>
<dbReference type="InterPro" id="IPR014710">
    <property type="entry name" value="RmlC-like_jellyroll"/>
</dbReference>
<dbReference type="AlphaFoldDB" id="A0AAD5W2A7"/>
<comment type="caution">
    <text evidence="6">The sequence shown here is derived from an EMBL/GenBank/DDBJ whole genome shotgun (WGS) entry which is preliminary data.</text>
</comment>
<reference evidence="6" key="1">
    <citation type="submission" date="2022-07" db="EMBL/GenBank/DDBJ databases">
        <title>Genome Sequence of Leucocoprinus birnbaumii.</title>
        <authorList>
            <person name="Buettner E."/>
        </authorList>
    </citation>
    <scope>NUCLEOTIDE SEQUENCE</scope>
    <source>
        <strain evidence="6">VT141</strain>
    </source>
</reference>
<protein>
    <recommendedName>
        <fullName evidence="3">Peptide hydrolase</fullName>
        <ecNumber evidence="3">3.4.-.-</ecNumber>
    </recommendedName>
</protein>
<dbReference type="GO" id="GO:0008233">
    <property type="term" value="F:peptidase activity"/>
    <property type="evidence" value="ECO:0007669"/>
    <property type="project" value="UniProtKB-KW"/>
</dbReference>
<sequence length="1161" mass="128515">MVQRLPAVVVQFCRKNSTYRHLPDWPSGITSVSSLIALKEATIVILVRFRFLPDLPCAQSNERRLWTFLSAFLPKPLRDCCSGTVHDMRLLLVLLPSWLAAAKAVRPNLRHSHELDHFSTPSPVMDDISALQEQSGDAGYLVLESTTKGINDEGFFTYPPGPTRQSIVEPILSSIEMSNLKKYLDKFTSFHNRYYNSDYGKEASDWLFDTVQGIIAASPSNASVTVEQFKHGWKQSSIITKFPGRQDGPITILGAHLDSVNWEDEDPIEARAPGADDDGSGSIGLLEVFRVLASTHFQPLDAVEFHWYSADSSTTWYDRLTLSDRYSAEEPGEGLLGSGEIAASYKKNGVVVKAEIIPSMTSKNPQDWTNRNLNIYMISLADEYISTPVKIIGEVKPRVFICGFRCSDHASWNISGYPTTTPFESLTEDQIPVKHTAHDTTSLPGFSWTHMLEHAKLAAAFAVELGNASLALSFLYFHLPFTFHSAPQGFVVSNPRKGFRMRLFTTLLVFLTAIAVAHPTQHASDALPLAEGSQASQDGFLLREQLSGSVLDELLPEVLPRKAVGGGDFSYPLRPTMQSTVRSIISSLAISNLQRNLDKLTSFHNRYYDSDYGKEASDWLCNIIQGIIETSPSNASATIEQFKHAFKQSSIIARFRGRQDGPITIIGAHIDSVNWKDGNPVETRAPGADDDASGCVALLEVFRALAADSFQPLNTVEFHWYSAEEELDVGLLGSRGVVASYQQKGTTVKGMLQLDSIAYVKPGTEEVIRLTQDHTSVTLNAYIPALITEYNAIPVRSYGRCGFDCSDHVSWTLAGYPASVFVGAIPENKHPLAHTAEDTTNYPGFSWTHILEFSKLVAAFAVELGNAPCVISVDLKLKVNDAAQLSSNMSTAYTNTILNTMKFVVRPSEQRGHADHGWLKTFHTFSFATHQDTEHEQFGHLRVINEDRVAPRTGFGTHSHREFEIFSYLVQGELEHKDSMGNTEILRRGDVQLTSAGTGISHSEKSHGPNEVHFLQIWSFPKTPRLQPKYYTRHFSDEEKKDQWAKIVAPAWEEGVKNDREAEGPAPVHSDLTLYATLLSPGKGLDRPLQGRKGYIQVVQTSGYNPRKAEGATVRISNPGSNPVELKEGDGAYIFVGQKGNVLKVENVGDEIGEVLVFDLD</sequence>
<name>A0AAD5W2A7_9AGAR</name>
<dbReference type="SUPFAM" id="SSF51182">
    <property type="entry name" value="RmlC-like cupins"/>
    <property type="match status" value="1"/>
</dbReference>
<dbReference type="InterPro" id="IPR011051">
    <property type="entry name" value="RmlC_Cupin_sf"/>
</dbReference>
<evidence type="ECO:0000313" key="6">
    <source>
        <dbReference type="EMBL" id="KAJ3571201.1"/>
    </source>
</evidence>
<dbReference type="Pfam" id="PF04389">
    <property type="entry name" value="Peptidase_M28"/>
    <property type="match status" value="2"/>
</dbReference>
<evidence type="ECO:0000259" key="5">
    <source>
        <dbReference type="Pfam" id="PF04389"/>
    </source>
</evidence>
<comment type="similarity">
    <text evidence="3">Belongs to the peptidase M28 family.</text>
</comment>
<organism evidence="6 7">
    <name type="scientific">Leucocoprinus birnbaumii</name>
    <dbReference type="NCBI Taxonomy" id="56174"/>
    <lineage>
        <taxon>Eukaryota</taxon>
        <taxon>Fungi</taxon>
        <taxon>Dikarya</taxon>
        <taxon>Basidiomycota</taxon>
        <taxon>Agaricomycotina</taxon>
        <taxon>Agaricomycetes</taxon>
        <taxon>Agaricomycetidae</taxon>
        <taxon>Agaricales</taxon>
        <taxon>Agaricineae</taxon>
        <taxon>Agaricaceae</taxon>
        <taxon>Leucocoprinus</taxon>
    </lineage>
</organism>
<dbReference type="CDD" id="cd02910">
    <property type="entry name" value="cupin_Yhhw_N"/>
    <property type="match status" value="1"/>
</dbReference>
<keyword evidence="3" id="KW-0862">Zinc</keyword>
<keyword evidence="3" id="KW-0645">Protease</keyword>
<feature type="domain" description="Peptidase M28" evidence="5">
    <location>
        <begin position="651"/>
        <end position="860"/>
    </location>
</feature>
<keyword evidence="3" id="KW-0479">Metal-binding</keyword>
<evidence type="ECO:0000256" key="2">
    <source>
        <dbReference type="RuleBase" id="RU003457"/>
    </source>
</evidence>
<dbReference type="EMBL" id="JANIEX010000197">
    <property type="protein sequence ID" value="KAJ3571201.1"/>
    <property type="molecule type" value="Genomic_DNA"/>
</dbReference>
<dbReference type="GO" id="GO:0006508">
    <property type="term" value="P:proteolysis"/>
    <property type="evidence" value="ECO:0007669"/>
    <property type="project" value="UniProtKB-KW"/>
</dbReference>
<dbReference type="PANTHER" id="PTHR43212">
    <property type="entry name" value="QUERCETIN 2,3-DIOXYGENASE"/>
    <property type="match status" value="1"/>
</dbReference>
<dbReference type="PROSITE" id="PS00018">
    <property type="entry name" value="EF_HAND_1"/>
    <property type="match status" value="1"/>
</dbReference>
<keyword evidence="3" id="KW-0378">Hydrolase</keyword>
<evidence type="ECO:0000256" key="3">
    <source>
        <dbReference type="RuleBase" id="RU361240"/>
    </source>
</evidence>
<dbReference type="Gene3D" id="3.40.630.10">
    <property type="entry name" value="Zn peptidases"/>
    <property type="match status" value="2"/>
</dbReference>
<evidence type="ECO:0000313" key="7">
    <source>
        <dbReference type="Proteomes" id="UP001213000"/>
    </source>
</evidence>
<dbReference type="Pfam" id="PF02678">
    <property type="entry name" value="Pirin"/>
    <property type="match status" value="1"/>
</dbReference>
<dbReference type="InterPro" id="IPR007484">
    <property type="entry name" value="Peptidase_M28"/>
</dbReference>
<dbReference type="EC" id="3.4.-.-" evidence="3"/>
<dbReference type="PANTHER" id="PTHR43212:SF3">
    <property type="entry name" value="QUERCETIN 2,3-DIOXYGENASE"/>
    <property type="match status" value="1"/>
</dbReference>
<dbReference type="InterPro" id="IPR018247">
    <property type="entry name" value="EF_Hand_1_Ca_BS"/>
</dbReference>
<evidence type="ECO:0000259" key="4">
    <source>
        <dbReference type="Pfam" id="PF02678"/>
    </source>
</evidence>
<proteinExistence type="inferred from homology"/>
<dbReference type="GO" id="GO:0046872">
    <property type="term" value="F:metal ion binding"/>
    <property type="evidence" value="ECO:0007669"/>
    <property type="project" value="UniProtKB-KW"/>
</dbReference>
<evidence type="ECO:0000256" key="1">
    <source>
        <dbReference type="ARBA" id="ARBA00008416"/>
    </source>
</evidence>
<accession>A0AAD5W2A7</accession>
<feature type="domain" description="Peptidase M28" evidence="5">
    <location>
        <begin position="238"/>
        <end position="461"/>
    </location>
</feature>
<dbReference type="Proteomes" id="UP001213000">
    <property type="component" value="Unassembled WGS sequence"/>
</dbReference>
<dbReference type="SUPFAM" id="SSF53187">
    <property type="entry name" value="Zn-dependent exopeptidases"/>
    <property type="match status" value="2"/>
</dbReference>
<dbReference type="Gene3D" id="2.60.120.10">
    <property type="entry name" value="Jelly Rolls"/>
    <property type="match status" value="2"/>
</dbReference>
<gene>
    <name evidence="6" type="ORF">NP233_g3906</name>
</gene>
<keyword evidence="7" id="KW-1185">Reference proteome</keyword>
<feature type="domain" description="Pirin N-terminal" evidence="4">
    <location>
        <begin position="906"/>
        <end position="1018"/>
    </location>
</feature>
<dbReference type="InterPro" id="IPR012093">
    <property type="entry name" value="Pirin"/>
</dbReference>